<evidence type="ECO:0000313" key="3">
    <source>
        <dbReference type="EMBL" id="KAK2595393.1"/>
    </source>
</evidence>
<accession>A0AAJ0FXW0</accession>
<feature type="region of interest" description="Disordered" evidence="1">
    <location>
        <begin position="109"/>
        <end position="148"/>
    </location>
</feature>
<proteinExistence type="predicted"/>
<feature type="signal peptide" evidence="2">
    <location>
        <begin position="1"/>
        <end position="25"/>
    </location>
</feature>
<sequence>MPGSMMIVLTGAVALLGAFTTGGLAQSASNAQSTETLQPQTVGTATSNGAFLVSVNYCTVVMNTQCMVSVMTSAASPASASSAAPVETTNPAIESATIPTLFSIPTSAAAPSTEASMPSETQPPSSYGTEMTQPAPTASSPTGAPATTTPLTAAAAGIKAFPPAAWGAAILAVAVLI</sequence>
<reference evidence="3" key="1">
    <citation type="submission" date="2023-06" db="EMBL/GenBank/DDBJ databases">
        <title>Conoideocrella luteorostrata (Hypocreales: Clavicipitaceae), a potential biocontrol fungus for elongate hemlock scale in United States Christmas tree production areas.</title>
        <authorList>
            <person name="Barrett H."/>
            <person name="Lovett B."/>
            <person name="Macias A.M."/>
            <person name="Stajich J.E."/>
            <person name="Kasson M.T."/>
        </authorList>
    </citation>
    <scope>NUCLEOTIDE SEQUENCE</scope>
    <source>
        <strain evidence="3">ARSEF 14590</strain>
    </source>
</reference>
<gene>
    <name evidence="3" type="ORF">QQS21_006865</name>
</gene>
<organism evidence="3 4">
    <name type="scientific">Conoideocrella luteorostrata</name>
    <dbReference type="NCBI Taxonomy" id="1105319"/>
    <lineage>
        <taxon>Eukaryota</taxon>
        <taxon>Fungi</taxon>
        <taxon>Dikarya</taxon>
        <taxon>Ascomycota</taxon>
        <taxon>Pezizomycotina</taxon>
        <taxon>Sordariomycetes</taxon>
        <taxon>Hypocreomycetidae</taxon>
        <taxon>Hypocreales</taxon>
        <taxon>Clavicipitaceae</taxon>
        <taxon>Conoideocrella</taxon>
    </lineage>
</organism>
<keyword evidence="2" id="KW-0732">Signal</keyword>
<dbReference type="EMBL" id="JASWJB010000133">
    <property type="protein sequence ID" value="KAK2595393.1"/>
    <property type="molecule type" value="Genomic_DNA"/>
</dbReference>
<evidence type="ECO:0000256" key="2">
    <source>
        <dbReference type="SAM" id="SignalP"/>
    </source>
</evidence>
<feature type="chain" id="PRO_5042619786" evidence="2">
    <location>
        <begin position="26"/>
        <end position="177"/>
    </location>
</feature>
<protein>
    <submittedName>
        <fullName evidence="3">Uncharacterized protein</fullName>
    </submittedName>
</protein>
<evidence type="ECO:0000313" key="4">
    <source>
        <dbReference type="Proteomes" id="UP001251528"/>
    </source>
</evidence>
<keyword evidence="4" id="KW-1185">Reference proteome</keyword>
<evidence type="ECO:0000256" key="1">
    <source>
        <dbReference type="SAM" id="MobiDB-lite"/>
    </source>
</evidence>
<name>A0AAJ0FXW0_9HYPO</name>
<feature type="compositionally biased region" description="Polar residues" evidence="1">
    <location>
        <begin position="122"/>
        <end position="132"/>
    </location>
</feature>
<feature type="compositionally biased region" description="Low complexity" evidence="1">
    <location>
        <begin position="109"/>
        <end position="120"/>
    </location>
</feature>
<comment type="caution">
    <text evidence="3">The sequence shown here is derived from an EMBL/GenBank/DDBJ whole genome shotgun (WGS) entry which is preliminary data.</text>
</comment>
<feature type="compositionally biased region" description="Low complexity" evidence="1">
    <location>
        <begin position="134"/>
        <end position="148"/>
    </location>
</feature>
<dbReference type="Proteomes" id="UP001251528">
    <property type="component" value="Unassembled WGS sequence"/>
</dbReference>
<dbReference type="AlphaFoldDB" id="A0AAJ0FXW0"/>